<name>A0ABY3SC93_9BACL</name>
<keyword evidence="9" id="KW-1185">Reference proteome</keyword>
<feature type="region of interest" description="Disordered" evidence="5">
    <location>
        <begin position="98"/>
        <end position="130"/>
    </location>
</feature>
<accession>A0ABY3SC93</accession>
<feature type="domain" description="Lipopolysaccharide assembly protein A" evidence="7">
    <location>
        <begin position="24"/>
        <end position="81"/>
    </location>
</feature>
<protein>
    <submittedName>
        <fullName evidence="8">Lipopolysaccharide assembly protein LapA domain-containing protein</fullName>
    </submittedName>
</protein>
<feature type="compositionally biased region" description="Basic and acidic residues" evidence="5">
    <location>
        <begin position="117"/>
        <end position="130"/>
    </location>
</feature>
<evidence type="ECO:0000313" key="9">
    <source>
        <dbReference type="Proteomes" id="UP001649230"/>
    </source>
</evidence>
<evidence type="ECO:0000256" key="2">
    <source>
        <dbReference type="ARBA" id="ARBA00022692"/>
    </source>
</evidence>
<evidence type="ECO:0000313" key="8">
    <source>
        <dbReference type="EMBL" id="UJF31627.1"/>
    </source>
</evidence>
<evidence type="ECO:0000256" key="6">
    <source>
        <dbReference type="SAM" id="Phobius"/>
    </source>
</evidence>
<gene>
    <name evidence="8" type="ORF">L0M14_17715</name>
</gene>
<keyword evidence="3 6" id="KW-1133">Transmembrane helix</keyword>
<dbReference type="Pfam" id="PF06305">
    <property type="entry name" value="LapA_dom"/>
    <property type="match status" value="1"/>
</dbReference>
<proteinExistence type="predicted"/>
<keyword evidence="1" id="KW-1003">Cell membrane</keyword>
<keyword evidence="4 6" id="KW-0472">Membrane</keyword>
<organism evidence="8 9">
    <name type="scientific">Paenibacillus hexagrammi</name>
    <dbReference type="NCBI Taxonomy" id="2908839"/>
    <lineage>
        <taxon>Bacteria</taxon>
        <taxon>Bacillati</taxon>
        <taxon>Bacillota</taxon>
        <taxon>Bacilli</taxon>
        <taxon>Bacillales</taxon>
        <taxon>Paenibacillaceae</taxon>
        <taxon>Paenibacillus</taxon>
    </lineage>
</organism>
<dbReference type="PANTHER" id="PTHR41335">
    <property type="entry name" value="MEMBRANE PROTEIN-RELATED"/>
    <property type="match status" value="1"/>
</dbReference>
<evidence type="ECO:0000259" key="7">
    <source>
        <dbReference type="Pfam" id="PF06305"/>
    </source>
</evidence>
<evidence type="ECO:0000256" key="5">
    <source>
        <dbReference type="SAM" id="MobiDB-lite"/>
    </source>
</evidence>
<reference evidence="8 9" key="1">
    <citation type="journal article" date="2024" name="Int. J. Syst. Evol. Microbiol.">
        <title>Paenibacillus hexagrammi sp. nov., a novel bacterium isolated from the gut content of Hexagrammos agrammus.</title>
        <authorList>
            <person name="Jung H.K."/>
            <person name="Kim D.G."/>
            <person name="Zin H."/>
            <person name="Park J."/>
            <person name="Jung H."/>
            <person name="Kim Y.O."/>
            <person name="Kong H.J."/>
            <person name="Kim J.W."/>
            <person name="Kim Y.S."/>
        </authorList>
    </citation>
    <scope>NUCLEOTIDE SEQUENCE [LARGE SCALE GENOMIC DNA]</scope>
    <source>
        <strain evidence="8 9">YPD9-1</strain>
    </source>
</reference>
<dbReference type="PANTHER" id="PTHR41335:SF1">
    <property type="entry name" value="MEMBRANE PROTEIN"/>
    <property type="match status" value="1"/>
</dbReference>
<evidence type="ECO:0000256" key="4">
    <source>
        <dbReference type="ARBA" id="ARBA00023136"/>
    </source>
</evidence>
<keyword evidence="2 6" id="KW-0812">Transmembrane</keyword>
<evidence type="ECO:0000256" key="1">
    <source>
        <dbReference type="ARBA" id="ARBA00022475"/>
    </source>
</evidence>
<sequence length="130" mass="14317">MKSQWMMISMFVFALITAIFAVINVESVQVNFLFAQTSLPLILVILTSTLLGGLIVGLFGVLRYYQLQRKVKQLEKQVKAMSPTSELSDPAVQALEQPAVLSTEPSSSEQEDPQDPEASKDPKDPQDSTS</sequence>
<dbReference type="InterPro" id="IPR010445">
    <property type="entry name" value="LapA_dom"/>
</dbReference>
<dbReference type="Proteomes" id="UP001649230">
    <property type="component" value="Chromosome"/>
</dbReference>
<dbReference type="EMBL" id="CP090978">
    <property type="protein sequence ID" value="UJF31627.1"/>
    <property type="molecule type" value="Genomic_DNA"/>
</dbReference>
<dbReference type="RefSeq" id="WP_235117972.1">
    <property type="nucleotide sequence ID" value="NZ_CP090978.1"/>
</dbReference>
<feature type="transmembrane region" description="Helical" evidence="6">
    <location>
        <begin position="37"/>
        <end position="62"/>
    </location>
</feature>
<evidence type="ECO:0000256" key="3">
    <source>
        <dbReference type="ARBA" id="ARBA00022989"/>
    </source>
</evidence>